<keyword evidence="2" id="KW-1133">Transmembrane helix</keyword>
<feature type="transmembrane region" description="Helical" evidence="2">
    <location>
        <begin position="36"/>
        <end position="56"/>
    </location>
</feature>
<evidence type="ECO:0000313" key="4">
    <source>
        <dbReference type="Proteomes" id="UP001595912"/>
    </source>
</evidence>
<reference evidence="4" key="1">
    <citation type="journal article" date="2019" name="Int. J. Syst. Evol. Microbiol.">
        <title>The Global Catalogue of Microorganisms (GCM) 10K type strain sequencing project: providing services to taxonomists for standard genome sequencing and annotation.</title>
        <authorList>
            <consortium name="The Broad Institute Genomics Platform"/>
            <consortium name="The Broad Institute Genome Sequencing Center for Infectious Disease"/>
            <person name="Wu L."/>
            <person name="Ma J."/>
        </authorList>
    </citation>
    <scope>NUCLEOTIDE SEQUENCE [LARGE SCALE GENOMIC DNA]</scope>
    <source>
        <strain evidence="4">CGMCC 4.7152</strain>
    </source>
</reference>
<dbReference type="RefSeq" id="WP_380114840.1">
    <property type="nucleotide sequence ID" value="NZ_JBHSIU010000012.1"/>
</dbReference>
<keyword evidence="2" id="KW-0472">Membrane</keyword>
<feature type="transmembrane region" description="Helical" evidence="2">
    <location>
        <begin position="92"/>
        <end position="111"/>
    </location>
</feature>
<evidence type="ECO:0000313" key="3">
    <source>
        <dbReference type="EMBL" id="MFC4998587.1"/>
    </source>
</evidence>
<protein>
    <recommendedName>
        <fullName evidence="5">Homeodomain-like domain-containing protein</fullName>
    </recommendedName>
</protein>
<comment type="caution">
    <text evidence="3">The sequence shown here is derived from an EMBL/GenBank/DDBJ whole genome shotgun (WGS) entry which is preliminary data.</text>
</comment>
<evidence type="ECO:0000256" key="1">
    <source>
        <dbReference type="SAM" id="MobiDB-lite"/>
    </source>
</evidence>
<feature type="region of interest" description="Disordered" evidence="1">
    <location>
        <begin position="236"/>
        <end position="256"/>
    </location>
</feature>
<feature type="region of interest" description="Disordered" evidence="1">
    <location>
        <begin position="365"/>
        <end position="413"/>
    </location>
</feature>
<accession>A0ABV9VQE2</accession>
<feature type="transmembrane region" description="Helical" evidence="2">
    <location>
        <begin position="68"/>
        <end position="86"/>
    </location>
</feature>
<proteinExistence type="predicted"/>
<sequence length="455" mass="48280">MRHAALLRRGFYSVVLVVALAGQVSGAVHALDIPLLAAVPAVGALELGGVVVMANADVRRRLGEGATGSRLLSAAVAAGAVAFNWTAHPDPLLGGFFAGMSALGYLVWLTHTENSRRDRLRALEALPPTTPAYEPVGHWIRHPWLTHRAKSLAKAHPNLGLYESLDAARAELDTERRRKAIAAVLHRKIRAAVDPTTADIAVAVYDLDEIAVRLANRADYDELTDLIAEDLAPTRLASSPTQTHQPTTAQAPTFTGRTFGSASLGTRSRQLVVSPTLATHQHLGDGAALLQSTAASAQSAVSTGDLELLPHGGVGDQRRRRRDGDETVRPDSLPKVALPLDLTDAVADLDVSMTVTTDVAAEAAASAAIKPADRQTTGPRPSAHTGHPKTAADVDKGDLNDDGNGPERPDAVPDDTAAAVAFWRQREPNLSLADVATRIGRSKRTVYRYWNTTAT</sequence>
<dbReference type="Proteomes" id="UP001595912">
    <property type="component" value="Unassembled WGS sequence"/>
</dbReference>
<feature type="region of interest" description="Disordered" evidence="1">
    <location>
        <begin position="301"/>
        <end position="332"/>
    </location>
</feature>
<dbReference type="EMBL" id="JBHSIU010000012">
    <property type="protein sequence ID" value="MFC4998587.1"/>
    <property type="molecule type" value="Genomic_DNA"/>
</dbReference>
<feature type="compositionally biased region" description="Low complexity" evidence="1">
    <location>
        <begin position="237"/>
        <end position="255"/>
    </location>
</feature>
<evidence type="ECO:0000256" key="2">
    <source>
        <dbReference type="SAM" id="Phobius"/>
    </source>
</evidence>
<feature type="compositionally biased region" description="Basic and acidic residues" evidence="1">
    <location>
        <begin position="390"/>
        <end position="411"/>
    </location>
</feature>
<name>A0ABV9VQE2_9ACTN</name>
<gene>
    <name evidence="3" type="ORF">ACFPIJ_12160</name>
</gene>
<keyword evidence="2" id="KW-0812">Transmembrane</keyword>
<organism evidence="3 4">
    <name type="scientific">Dactylosporangium cerinum</name>
    <dbReference type="NCBI Taxonomy" id="1434730"/>
    <lineage>
        <taxon>Bacteria</taxon>
        <taxon>Bacillati</taxon>
        <taxon>Actinomycetota</taxon>
        <taxon>Actinomycetes</taxon>
        <taxon>Micromonosporales</taxon>
        <taxon>Micromonosporaceae</taxon>
        <taxon>Dactylosporangium</taxon>
    </lineage>
</organism>
<evidence type="ECO:0008006" key="5">
    <source>
        <dbReference type="Google" id="ProtNLM"/>
    </source>
</evidence>
<keyword evidence="4" id="KW-1185">Reference proteome</keyword>